<evidence type="ECO:0000256" key="1">
    <source>
        <dbReference type="SAM" id="Phobius"/>
    </source>
</evidence>
<keyword evidence="1" id="KW-0472">Membrane</keyword>
<reference evidence="9 10" key="1">
    <citation type="journal article" date="2019" name="Environ. Microbiol.">
        <title>Genomics insights into ecotype formation of ammonia-oxidizing archaea in the deep ocean.</title>
        <authorList>
            <person name="Wang Y."/>
            <person name="Huang J.M."/>
            <person name="Cui G.J."/>
            <person name="Nunoura T."/>
            <person name="Takaki Y."/>
            <person name="Li W.L."/>
            <person name="Li J."/>
            <person name="Gao Z.M."/>
            <person name="Takai K."/>
            <person name="Zhang A.Q."/>
            <person name="Stepanauskas R."/>
        </authorList>
    </citation>
    <scope>NUCLEOTIDE SEQUENCE [LARGE SCALE GENOMIC DNA]</scope>
    <source>
        <strain evidence="7 12">D1a</strain>
        <strain evidence="2 15">L14</strain>
        <strain evidence="3 14">L15a</strain>
        <strain evidence="8 10">L19a</strain>
        <strain evidence="6 13">T1C4</strain>
        <strain evidence="5 11">T1L9</strain>
        <strain evidence="4 9">T3L1</strain>
    </source>
</reference>
<evidence type="ECO:0000313" key="3">
    <source>
        <dbReference type="EMBL" id="NWJ57606.1"/>
    </source>
</evidence>
<dbReference type="EMBL" id="JACATG010000017">
    <property type="protein sequence ID" value="NWK14440.1"/>
    <property type="molecule type" value="Genomic_DNA"/>
</dbReference>
<keyword evidence="1" id="KW-0812">Transmembrane</keyword>
<dbReference type="EMBL" id="JACATC010000013">
    <property type="protein sequence ID" value="NWJ84592.1"/>
    <property type="molecule type" value="Genomic_DNA"/>
</dbReference>
<dbReference type="Proteomes" id="UP000520052">
    <property type="component" value="Unassembled WGS sequence"/>
</dbReference>
<gene>
    <name evidence="5" type="ORF">HX840_07050</name>
    <name evidence="6" type="ORF">HX847_05610</name>
    <name evidence="7" type="ORF">HX852_07040</name>
    <name evidence="8" type="ORF">HX853_07415</name>
    <name evidence="4" type="ORF">HX854_07715</name>
    <name evidence="3" type="ORF">HX858_07650</name>
    <name evidence="2" type="ORF">HX860_02125</name>
</gene>
<evidence type="ECO:0000313" key="2">
    <source>
        <dbReference type="EMBL" id="NWJ19859.1"/>
    </source>
</evidence>
<protein>
    <submittedName>
        <fullName evidence="5">Uncharacterized protein</fullName>
    </submittedName>
</protein>
<feature type="transmembrane region" description="Helical" evidence="1">
    <location>
        <begin position="49"/>
        <end position="65"/>
    </location>
</feature>
<dbReference type="EMBL" id="JACATH010000008">
    <property type="protein sequence ID" value="NWJ57606.1"/>
    <property type="molecule type" value="Genomic_DNA"/>
</dbReference>
<evidence type="ECO:0000313" key="11">
    <source>
        <dbReference type="Proteomes" id="UP000547822"/>
    </source>
</evidence>
<dbReference type="EMBL" id="JACATF010000022">
    <property type="protein sequence ID" value="NWK07870.1"/>
    <property type="molecule type" value="Genomic_DNA"/>
</dbReference>
<dbReference type="Proteomes" id="UP000547822">
    <property type="component" value="Unassembled WGS sequence"/>
</dbReference>
<dbReference type="Proteomes" id="UP000587702">
    <property type="component" value="Unassembled WGS sequence"/>
</dbReference>
<dbReference type="Proteomes" id="UP000549797">
    <property type="component" value="Unassembled WGS sequence"/>
</dbReference>
<keyword evidence="1" id="KW-1133">Transmembrane helix</keyword>
<evidence type="ECO:0000313" key="4">
    <source>
        <dbReference type="EMBL" id="NWJ84592.1"/>
    </source>
</evidence>
<dbReference type="Proteomes" id="UP000575480">
    <property type="component" value="Unassembled WGS sequence"/>
</dbReference>
<accession>A0A7K4NJX4</accession>
<proteinExistence type="predicted"/>
<evidence type="ECO:0000313" key="15">
    <source>
        <dbReference type="Proteomes" id="UP000587702"/>
    </source>
</evidence>
<evidence type="ECO:0000313" key="14">
    <source>
        <dbReference type="Proteomes" id="UP000575480"/>
    </source>
</evidence>
<evidence type="ECO:0000313" key="8">
    <source>
        <dbReference type="EMBL" id="NWK14440.1"/>
    </source>
</evidence>
<sequence>MEWILGFSAIVLLVIGLVGQAFEMRKIRMTTYKDEELASANIFMNKKNFKWYALLGIGIILWYVAERM</sequence>
<evidence type="ECO:0000313" key="7">
    <source>
        <dbReference type="EMBL" id="NWK09512.1"/>
    </source>
</evidence>
<reference evidence="5" key="2">
    <citation type="submission" date="2020-06" db="EMBL/GenBank/DDBJ databases">
        <authorList>
            <person name="Wang Y."/>
        </authorList>
    </citation>
    <scope>NUCLEOTIDE SEQUENCE</scope>
    <source>
        <strain evidence="7">D1a</strain>
        <strain evidence="2">L14</strain>
        <strain evidence="3">L15a</strain>
        <strain evidence="8">L19a</strain>
        <strain evidence="6">T1C4</strain>
        <strain evidence="5">T1L9</strain>
        <strain evidence="4">T3L1</strain>
    </source>
</reference>
<organism evidence="5 11">
    <name type="scientific">Marine Group I thaumarchaeote</name>
    <dbReference type="NCBI Taxonomy" id="2511932"/>
    <lineage>
        <taxon>Archaea</taxon>
        <taxon>Nitrososphaerota</taxon>
        <taxon>Marine Group I</taxon>
    </lineage>
</organism>
<dbReference type="AlphaFoldDB" id="A0A7K4NJX4"/>
<name>A0A7K4NJX4_9ARCH</name>
<comment type="caution">
    <text evidence="5">The sequence shown here is derived from an EMBL/GenBank/DDBJ whole genome shotgun (WGS) entry which is preliminary data.</text>
</comment>
<dbReference type="EMBL" id="JACATD010000012">
    <property type="protein sequence ID" value="NWK01637.1"/>
    <property type="molecule type" value="Genomic_DNA"/>
</dbReference>
<dbReference type="Proteomes" id="UP000535457">
    <property type="component" value="Unassembled WGS sequence"/>
</dbReference>
<evidence type="ECO:0000313" key="10">
    <source>
        <dbReference type="Proteomes" id="UP000535457"/>
    </source>
</evidence>
<dbReference type="EMBL" id="JACATJ010000012">
    <property type="protein sequence ID" value="NWK09512.1"/>
    <property type="molecule type" value="Genomic_DNA"/>
</dbReference>
<dbReference type="EMBL" id="JACATI010000001">
    <property type="protein sequence ID" value="NWJ19859.1"/>
    <property type="molecule type" value="Genomic_DNA"/>
</dbReference>
<evidence type="ECO:0000313" key="12">
    <source>
        <dbReference type="Proteomes" id="UP000549797"/>
    </source>
</evidence>
<evidence type="ECO:0000313" key="6">
    <source>
        <dbReference type="EMBL" id="NWK07870.1"/>
    </source>
</evidence>
<evidence type="ECO:0000313" key="5">
    <source>
        <dbReference type="EMBL" id="NWK01637.1"/>
    </source>
</evidence>
<evidence type="ECO:0000313" key="13">
    <source>
        <dbReference type="Proteomes" id="UP000559282"/>
    </source>
</evidence>
<dbReference type="Proteomes" id="UP000559282">
    <property type="component" value="Unassembled WGS sequence"/>
</dbReference>
<evidence type="ECO:0000313" key="9">
    <source>
        <dbReference type="Proteomes" id="UP000520052"/>
    </source>
</evidence>